<gene>
    <name evidence="7" type="ORF">CLV60_10857</name>
</gene>
<dbReference type="EMBL" id="PYAS01000008">
    <property type="protein sequence ID" value="PSL27203.1"/>
    <property type="molecule type" value="Genomic_DNA"/>
</dbReference>
<dbReference type="InterPro" id="IPR050728">
    <property type="entry name" value="Zinc_Metalloprotease_M4"/>
</dbReference>
<dbReference type="Pfam" id="PF02868">
    <property type="entry name" value="Peptidase_M4_C"/>
    <property type="match status" value="1"/>
</dbReference>
<comment type="caution">
    <text evidence="7">The sequence shown here is derived from an EMBL/GenBank/DDBJ whole genome shotgun (WGS) entry which is preliminary data.</text>
</comment>
<sequence length="1067" mass="118040">MKRKLLLLGCCLLSFWIGASWVNAQPIYNQKNVTQDALTTHYDDSKPLRVMEYSTDQAGTIIRRQLEVLPENDLPSIKVSRLDENLTVFPFVNAPPFDALFDDGAPDFKIAETAATLLHGTEVSLNVIKDKLGWIGIDNQAVNGKPIIWNVVETVNPNSIPAPKYGPVQQEFFLFANGDELEKVTRIETVCHEIVHAIIHSKIGNATLVGVDPCSERHVLEESIGDIIGLYVLNEYEQNSPALYQWNWSKGIVYQGRPFADPNASNLPDTYYGNFYLSSCPEDGDYPVHENATVIDHWYYLLAAGTTGTETNDLGYSYKLNGIGVSKAVQIVWKCIDFLDLKSNFNDLKDATRKAAEQLYGLHSTEYLAVMDAWCAVGICENNLGPFSMSPAHGTIGVGPWPGVNVNVTWEGLPVDEWEVQMATNAAFTENVQNVLIKNFNVVIKPEGGSAYSGFATGYYLPGTRVYARARITKANANFCKGYNPLCALFQQYGPAHAFVLDDRQVKFWHAVGSDHWTVNPWDDPSISWKSVGNAEQYVYEVGEDEAFTKIAFTETTTASGNFTASGTINTMLDPGKTYFTRVRAKRFNTLNLINNYGAWSKTEAVNVSTPQTSVIQALSQSVNDPAKKVSSLGFWITWYAYAGATSYVIQVAKDAAFTNIVRSQTVPSNTTTIEFALPSLPNQTDLFVQVLPQKGVAFGICNNTYRVQTDENATVPAMKSPAKGTNFPFRNFVSVFGWKGGTLNLNLVDHFEVWVTENTFGLTSIFSTQGKVFDFALQDQFMFDDKMGIQVKVLAVGPHGSKSGFSETFNYNICPDHPEIIFPVDQISKVDALQDFVVKWKDSFWFDPGSEYKVTIKDGGVPVPGFNNKSTTASSMLVPAGTLMNGKQYSLTVLNSPSCAGIVFQANIFSTVGSGGSNQPQPPKLVNFTIELKGYRNDQDGLAWETSDYVLGFELLDPDGNVLGLIDPNDPNGNQITQLDVDSENSGVILAGNNKPQGTYKLRLKMKDIFSPLLYYPFDQPRYSVFLNGKPIINPHVITANFADPNSFSHEWKIGFQFGDIILDIK</sequence>
<feature type="domain" description="Peptidase M4 C-terminal" evidence="6">
    <location>
        <begin position="220"/>
        <end position="379"/>
    </location>
</feature>
<keyword evidence="5" id="KW-0732">Signal</keyword>
<dbReference type="Proteomes" id="UP000241964">
    <property type="component" value="Unassembled WGS sequence"/>
</dbReference>
<dbReference type="RefSeq" id="WP_106596619.1">
    <property type="nucleotide sequence ID" value="NZ_PYAS01000008.1"/>
</dbReference>
<proteinExistence type="predicted"/>
<dbReference type="SUPFAM" id="SSF55486">
    <property type="entry name" value="Metalloproteases ('zincins'), catalytic domain"/>
    <property type="match status" value="1"/>
</dbReference>
<evidence type="ECO:0000313" key="7">
    <source>
        <dbReference type="EMBL" id="PSL27203.1"/>
    </source>
</evidence>
<evidence type="ECO:0000256" key="2">
    <source>
        <dbReference type="ARBA" id="ARBA00022801"/>
    </source>
</evidence>
<evidence type="ECO:0000256" key="3">
    <source>
        <dbReference type="ARBA" id="ARBA00022833"/>
    </source>
</evidence>
<dbReference type="InterPro" id="IPR001570">
    <property type="entry name" value="Peptidase_M4_C_domain"/>
</dbReference>
<evidence type="ECO:0000256" key="1">
    <source>
        <dbReference type="ARBA" id="ARBA00022670"/>
    </source>
</evidence>
<keyword evidence="2" id="KW-0378">Hydrolase</keyword>
<protein>
    <submittedName>
        <fullName evidence="7">Thermolysin metallopeptidase-like protein</fullName>
    </submittedName>
</protein>
<organism evidence="7 8">
    <name type="scientific">Dyadobacter jiangsuensis</name>
    <dbReference type="NCBI Taxonomy" id="1591085"/>
    <lineage>
        <taxon>Bacteria</taxon>
        <taxon>Pseudomonadati</taxon>
        <taxon>Bacteroidota</taxon>
        <taxon>Cytophagia</taxon>
        <taxon>Cytophagales</taxon>
        <taxon>Spirosomataceae</taxon>
        <taxon>Dyadobacter</taxon>
    </lineage>
</organism>
<keyword evidence="3" id="KW-0862">Zinc</keyword>
<dbReference type="PANTHER" id="PTHR33794">
    <property type="entry name" value="BACILLOLYSIN"/>
    <property type="match status" value="1"/>
</dbReference>
<dbReference type="GO" id="GO:0006508">
    <property type="term" value="P:proteolysis"/>
    <property type="evidence" value="ECO:0007669"/>
    <property type="project" value="UniProtKB-KW"/>
</dbReference>
<dbReference type="InterPro" id="IPR013783">
    <property type="entry name" value="Ig-like_fold"/>
</dbReference>
<dbReference type="OrthoDB" id="291295at2"/>
<keyword evidence="8" id="KW-1185">Reference proteome</keyword>
<dbReference type="InterPro" id="IPR027268">
    <property type="entry name" value="Peptidase_M4/M1_CTD_sf"/>
</dbReference>
<feature type="chain" id="PRO_5015200762" evidence="5">
    <location>
        <begin position="25"/>
        <end position="1067"/>
    </location>
</feature>
<keyword evidence="1" id="KW-0645">Protease</keyword>
<evidence type="ECO:0000259" key="6">
    <source>
        <dbReference type="Pfam" id="PF02868"/>
    </source>
</evidence>
<dbReference type="GO" id="GO:0004222">
    <property type="term" value="F:metalloendopeptidase activity"/>
    <property type="evidence" value="ECO:0007669"/>
    <property type="project" value="InterPro"/>
</dbReference>
<dbReference type="Gene3D" id="1.10.390.10">
    <property type="entry name" value="Neutral Protease Domain 2"/>
    <property type="match status" value="1"/>
</dbReference>
<reference evidence="7 8" key="1">
    <citation type="submission" date="2018-03" db="EMBL/GenBank/DDBJ databases">
        <title>Genomic Encyclopedia of Archaeal and Bacterial Type Strains, Phase II (KMG-II): from individual species to whole genera.</title>
        <authorList>
            <person name="Goeker M."/>
        </authorList>
    </citation>
    <scope>NUCLEOTIDE SEQUENCE [LARGE SCALE GENOMIC DNA]</scope>
    <source>
        <strain evidence="7 8">DSM 29057</strain>
    </source>
</reference>
<feature type="signal peptide" evidence="5">
    <location>
        <begin position="1"/>
        <end position="24"/>
    </location>
</feature>
<dbReference type="PANTHER" id="PTHR33794:SF1">
    <property type="entry name" value="BACILLOLYSIN"/>
    <property type="match status" value="1"/>
</dbReference>
<name>A0A2P8FZR0_9BACT</name>
<accession>A0A2P8FZR0</accession>
<keyword evidence="4" id="KW-0482">Metalloprotease</keyword>
<dbReference type="Gene3D" id="2.60.40.10">
    <property type="entry name" value="Immunoglobulins"/>
    <property type="match status" value="1"/>
</dbReference>
<evidence type="ECO:0000313" key="8">
    <source>
        <dbReference type="Proteomes" id="UP000241964"/>
    </source>
</evidence>
<dbReference type="AlphaFoldDB" id="A0A2P8FZR0"/>
<evidence type="ECO:0000256" key="5">
    <source>
        <dbReference type="SAM" id="SignalP"/>
    </source>
</evidence>
<evidence type="ECO:0000256" key="4">
    <source>
        <dbReference type="ARBA" id="ARBA00023049"/>
    </source>
</evidence>